<reference evidence="4" key="1">
    <citation type="submission" date="2021-04" db="EMBL/GenBank/DDBJ databases">
        <title>Draft genome sequence data of methanotrophic Methylovulum sp. strain S1L and Methylomonas sp. strain S2AM isolated from boreal lake water columns.</title>
        <authorList>
            <person name="Rissanen A.J."/>
            <person name="Mangayil R."/>
            <person name="Svenning M.M."/>
            <person name="Khanongnuch R."/>
        </authorList>
    </citation>
    <scope>NUCLEOTIDE SEQUENCE</scope>
    <source>
        <strain evidence="4">S2AM</strain>
    </source>
</reference>
<dbReference type="SUPFAM" id="SSF51735">
    <property type="entry name" value="NAD(P)-binding Rossmann-fold domains"/>
    <property type="match status" value="1"/>
</dbReference>
<dbReference type="GO" id="GO:0070402">
    <property type="term" value="F:NADPH binding"/>
    <property type="evidence" value="ECO:0007669"/>
    <property type="project" value="TreeGrafter"/>
</dbReference>
<accession>A0A975MNW4</accession>
<dbReference type="RefSeq" id="WP_215583108.1">
    <property type="nucleotide sequence ID" value="NZ_CP073754.1"/>
</dbReference>
<dbReference type="Pfam" id="PF08240">
    <property type="entry name" value="ADH_N"/>
    <property type="match status" value="1"/>
</dbReference>
<dbReference type="NCBIfam" id="TIGR02824">
    <property type="entry name" value="quinone_pig3"/>
    <property type="match status" value="1"/>
</dbReference>
<dbReference type="AlphaFoldDB" id="A0A975MNW4"/>
<protein>
    <submittedName>
        <fullName evidence="4">NAD(P)H-quinone oxidoreductase</fullName>
    </submittedName>
</protein>
<dbReference type="InterPro" id="IPR013149">
    <property type="entry name" value="ADH-like_C"/>
</dbReference>
<dbReference type="Proteomes" id="UP000676649">
    <property type="component" value="Chromosome"/>
</dbReference>
<dbReference type="CDD" id="cd05276">
    <property type="entry name" value="p53_inducible_oxidoreductase"/>
    <property type="match status" value="1"/>
</dbReference>
<name>A0A975MNW4_9GAMM</name>
<sequence length="325" mass="34685">MRAIEIMASSAEQHLQLTEQARPEVKAGQLLIKVAAAGVNRPDLLQRQGVYPPPPGASTILGLEIAGWVKEVGLGISGFQPGDKVCALVSGGGYAEYCVADALSCLPIPDHFSFIEAAAIPETFFTVWSNVFMRGALQPDESLLVHGGGSGIGTTAILLAKAFGNPVYVTAGSAEKCRKCLALGATAAIDYSQQDFVSAIRELSNGKGVDVILDMIGGDYLPGNLQCLAIEGRLVQIAIQHGAKAEINLWQLMTKRLTVSGSTLRNRDTEFKSKIARQLLDKVWPLLSAGQIRPCIAAVFPLADAELAHQLMQNNLHFGKIILEI</sequence>
<dbReference type="Gene3D" id="3.90.180.10">
    <property type="entry name" value="Medium-chain alcohol dehydrogenases, catalytic domain"/>
    <property type="match status" value="1"/>
</dbReference>
<gene>
    <name evidence="4" type="ORF">KEF85_02155</name>
</gene>
<evidence type="ECO:0000256" key="2">
    <source>
        <dbReference type="ARBA" id="ARBA00023002"/>
    </source>
</evidence>
<dbReference type="InterPro" id="IPR020843">
    <property type="entry name" value="ER"/>
</dbReference>
<keyword evidence="5" id="KW-1185">Reference proteome</keyword>
<dbReference type="Pfam" id="PF00107">
    <property type="entry name" value="ADH_zinc_N"/>
    <property type="match status" value="1"/>
</dbReference>
<feature type="domain" description="Enoyl reductase (ER)" evidence="3">
    <location>
        <begin position="10"/>
        <end position="323"/>
    </location>
</feature>
<organism evidence="4 5">
    <name type="scientific">Methylomonas paludis</name>
    <dbReference type="NCBI Taxonomy" id="1173101"/>
    <lineage>
        <taxon>Bacteria</taxon>
        <taxon>Pseudomonadati</taxon>
        <taxon>Pseudomonadota</taxon>
        <taxon>Gammaproteobacteria</taxon>
        <taxon>Methylococcales</taxon>
        <taxon>Methylococcaceae</taxon>
        <taxon>Methylomonas</taxon>
    </lineage>
</organism>
<evidence type="ECO:0000313" key="5">
    <source>
        <dbReference type="Proteomes" id="UP000676649"/>
    </source>
</evidence>
<dbReference type="InterPro" id="IPR011032">
    <property type="entry name" value="GroES-like_sf"/>
</dbReference>
<evidence type="ECO:0000256" key="1">
    <source>
        <dbReference type="ARBA" id="ARBA00022857"/>
    </source>
</evidence>
<dbReference type="InterPro" id="IPR014189">
    <property type="entry name" value="Quinone_OxRdtase_PIG3"/>
</dbReference>
<dbReference type="PANTHER" id="PTHR48106:SF8">
    <property type="entry name" value="OS02G0805600 PROTEIN"/>
    <property type="match status" value="1"/>
</dbReference>
<dbReference type="Gene3D" id="3.40.50.720">
    <property type="entry name" value="NAD(P)-binding Rossmann-like Domain"/>
    <property type="match status" value="1"/>
</dbReference>
<proteinExistence type="predicted"/>
<dbReference type="PANTHER" id="PTHR48106">
    <property type="entry name" value="QUINONE OXIDOREDUCTASE PIG3-RELATED"/>
    <property type="match status" value="1"/>
</dbReference>
<evidence type="ECO:0000313" key="4">
    <source>
        <dbReference type="EMBL" id="QWF71318.1"/>
    </source>
</evidence>
<dbReference type="EMBL" id="CP073754">
    <property type="protein sequence ID" value="QWF71318.1"/>
    <property type="molecule type" value="Genomic_DNA"/>
</dbReference>
<keyword evidence="1" id="KW-0521">NADP</keyword>
<dbReference type="InterPro" id="IPR013154">
    <property type="entry name" value="ADH-like_N"/>
</dbReference>
<dbReference type="SMART" id="SM00829">
    <property type="entry name" value="PKS_ER"/>
    <property type="match status" value="1"/>
</dbReference>
<dbReference type="InterPro" id="IPR036291">
    <property type="entry name" value="NAD(P)-bd_dom_sf"/>
</dbReference>
<dbReference type="SUPFAM" id="SSF50129">
    <property type="entry name" value="GroES-like"/>
    <property type="match status" value="1"/>
</dbReference>
<dbReference type="KEGG" id="mpad:KEF85_02155"/>
<keyword evidence="2" id="KW-0560">Oxidoreductase</keyword>
<dbReference type="GO" id="GO:0016651">
    <property type="term" value="F:oxidoreductase activity, acting on NAD(P)H"/>
    <property type="evidence" value="ECO:0007669"/>
    <property type="project" value="TreeGrafter"/>
</dbReference>
<evidence type="ECO:0000259" key="3">
    <source>
        <dbReference type="SMART" id="SM00829"/>
    </source>
</evidence>